<protein>
    <recommendedName>
        <fullName evidence="7">Bacterioferritin-associated ferredoxin</fullName>
    </recommendedName>
</protein>
<dbReference type="InterPro" id="IPR052371">
    <property type="entry name" value="BFD-associated_ferredoxin"/>
</dbReference>
<dbReference type="OrthoDB" id="15293at2"/>
<evidence type="ECO:0000256" key="7">
    <source>
        <dbReference type="ARBA" id="ARBA00039386"/>
    </source>
</evidence>
<evidence type="ECO:0000313" key="11">
    <source>
        <dbReference type="Proteomes" id="UP000011728"/>
    </source>
</evidence>
<evidence type="ECO:0000256" key="5">
    <source>
        <dbReference type="ARBA" id="ARBA00023004"/>
    </source>
</evidence>
<dbReference type="RefSeq" id="WP_015393048.1">
    <property type="nucleotide sequence ID" value="NC_020291.1"/>
</dbReference>
<dbReference type="PANTHER" id="PTHR37424:SF1">
    <property type="entry name" value="BACTERIOFERRITIN-ASSOCIATED FERREDOXIN"/>
    <property type="match status" value="1"/>
</dbReference>
<dbReference type="InterPro" id="IPR041854">
    <property type="entry name" value="BFD-like_2Fe2S-bd_dom_sf"/>
</dbReference>
<evidence type="ECO:0000256" key="3">
    <source>
        <dbReference type="ARBA" id="ARBA00022723"/>
    </source>
</evidence>
<dbReference type="GO" id="GO:0046872">
    <property type="term" value="F:metal ion binding"/>
    <property type="evidence" value="ECO:0007669"/>
    <property type="project" value="UniProtKB-KW"/>
</dbReference>
<dbReference type="PANTHER" id="PTHR37424">
    <property type="entry name" value="BACTERIOFERRITIN-ASSOCIATED FERREDOXIN"/>
    <property type="match status" value="1"/>
</dbReference>
<dbReference type="Pfam" id="PF04324">
    <property type="entry name" value="Fer2_BFD"/>
    <property type="match status" value="1"/>
</dbReference>
<keyword evidence="2" id="KW-0001">2Fe-2S</keyword>
<keyword evidence="1" id="KW-0813">Transport</keyword>
<evidence type="ECO:0000256" key="1">
    <source>
        <dbReference type="ARBA" id="ARBA00022448"/>
    </source>
</evidence>
<name>M1MFN7_9CLOT</name>
<evidence type="ECO:0000256" key="8">
    <source>
        <dbReference type="ARBA" id="ARBA00046332"/>
    </source>
</evidence>
<evidence type="ECO:0000259" key="9">
    <source>
        <dbReference type="Pfam" id="PF04324"/>
    </source>
</evidence>
<keyword evidence="6" id="KW-0411">Iron-sulfur</keyword>
<accession>M1MFN7</accession>
<feature type="domain" description="BFD-like [2Fe-2S]-binding" evidence="9">
    <location>
        <begin position="6"/>
        <end position="55"/>
    </location>
</feature>
<dbReference type="HOGENOM" id="CLU_159205_4_3_9"/>
<keyword evidence="11" id="KW-1185">Reference proteome</keyword>
<organism evidence="10 11">
    <name type="scientific">Clostridium saccharoperbutylacetonicum N1-4(HMT)</name>
    <dbReference type="NCBI Taxonomy" id="931276"/>
    <lineage>
        <taxon>Bacteria</taxon>
        <taxon>Bacillati</taxon>
        <taxon>Bacillota</taxon>
        <taxon>Clostridia</taxon>
        <taxon>Eubacteriales</taxon>
        <taxon>Clostridiaceae</taxon>
        <taxon>Clostridium</taxon>
    </lineage>
</organism>
<evidence type="ECO:0000256" key="4">
    <source>
        <dbReference type="ARBA" id="ARBA00022982"/>
    </source>
</evidence>
<reference evidence="10 11" key="1">
    <citation type="submission" date="2013-02" db="EMBL/GenBank/DDBJ databases">
        <title>Genome sequence of Clostridium saccharoperbutylacetonicum N1-4(HMT).</title>
        <authorList>
            <person name="Poehlein A."/>
            <person name="Daniel R."/>
        </authorList>
    </citation>
    <scope>NUCLEOTIDE SEQUENCE [LARGE SCALE GENOMIC DNA]</scope>
    <source>
        <strain evidence="11">N1-4(HMT)</strain>
    </source>
</reference>
<dbReference type="STRING" id="36745.CLSAP_27040"/>
<dbReference type="InterPro" id="IPR007419">
    <property type="entry name" value="BFD-like_2Fe2S-bd_dom"/>
</dbReference>
<dbReference type="KEGG" id="csr:Cspa_c29680"/>
<dbReference type="AlphaFoldDB" id="M1MFN7"/>
<keyword evidence="3" id="KW-0479">Metal-binding</keyword>
<evidence type="ECO:0000256" key="6">
    <source>
        <dbReference type="ARBA" id="ARBA00023014"/>
    </source>
</evidence>
<dbReference type="GO" id="GO:0051537">
    <property type="term" value="F:2 iron, 2 sulfur cluster binding"/>
    <property type="evidence" value="ECO:0007669"/>
    <property type="project" value="UniProtKB-KW"/>
</dbReference>
<keyword evidence="4" id="KW-0249">Electron transport</keyword>
<dbReference type="Gene3D" id="1.10.10.1100">
    <property type="entry name" value="BFD-like [2Fe-2S]-binding domain"/>
    <property type="match status" value="1"/>
</dbReference>
<dbReference type="EMBL" id="CP004121">
    <property type="protein sequence ID" value="AGF56729.1"/>
    <property type="molecule type" value="Genomic_DNA"/>
</dbReference>
<evidence type="ECO:0000313" key="10">
    <source>
        <dbReference type="EMBL" id="AGF56729.1"/>
    </source>
</evidence>
<evidence type="ECO:0000256" key="2">
    <source>
        <dbReference type="ARBA" id="ARBA00022714"/>
    </source>
</evidence>
<proteinExistence type="inferred from homology"/>
<sequence length="59" mass="6428">MDNHEIICSCMNVSVQDLKDAIKNGAKSFEEVQEVTNVGTGCGGCVENVKDLIEELLEK</sequence>
<dbReference type="Proteomes" id="UP000011728">
    <property type="component" value="Chromosome"/>
</dbReference>
<dbReference type="PATRIC" id="fig|931276.5.peg.2983"/>
<keyword evidence="5" id="KW-0408">Iron</keyword>
<dbReference type="eggNOG" id="COG1251">
    <property type="taxonomic scope" value="Bacteria"/>
</dbReference>
<gene>
    <name evidence="10" type="ORF">Cspa_c29680</name>
</gene>
<comment type="similarity">
    <text evidence="8">Belongs to the Bfd family.</text>
</comment>